<dbReference type="KEGG" id="har:HEAR1263"/>
<dbReference type="Pfam" id="PF13464">
    <property type="entry name" value="RodZ_C"/>
    <property type="match status" value="1"/>
</dbReference>
<dbReference type="InterPro" id="IPR025194">
    <property type="entry name" value="RodZ-like_C"/>
</dbReference>
<keyword evidence="1" id="KW-0472">Membrane</keyword>
<dbReference type="eggNOG" id="COG1426">
    <property type="taxonomic scope" value="Bacteria"/>
</dbReference>
<dbReference type="EMBL" id="CU207211">
    <property type="protein sequence ID" value="CAL61438.1"/>
    <property type="molecule type" value="Genomic_DNA"/>
</dbReference>
<gene>
    <name evidence="3" type="ordered locus">HEAR1263</name>
</gene>
<keyword evidence="1" id="KW-0812">Transmembrane</keyword>
<keyword evidence="1" id="KW-1133">Transmembrane helix</keyword>
<dbReference type="STRING" id="204773.HEAR1263"/>
<dbReference type="GO" id="GO:0003677">
    <property type="term" value="F:DNA binding"/>
    <property type="evidence" value="ECO:0007669"/>
    <property type="project" value="InterPro"/>
</dbReference>
<proteinExistence type="predicted"/>
<keyword evidence="4" id="KW-1185">Reference proteome</keyword>
<feature type="domain" description="Cytoskeleton protein RodZ-like C-terminal" evidence="2">
    <location>
        <begin position="280"/>
        <end position="349"/>
    </location>
</feature>
<protein>
    <recommendedName>
        <fullName evidence="2">Cytoskeleton protein RodZ-like C-terminal domain-containing protein</fullName>
    </recommendedName>
</protein>
<evidence type="ECO:0000256" key="1">
    <source>
        <dbReference type="SAM" id="Phobius"/>
    </source>
</evidence>
<accession>A4G4K1</accession>
<dbReference type="InterPro" id="IPR050400">
    <property type="entry name" value="Bact_Cytoskel_RodZ"/>
</dbReference>
<evidence type="ECO:0000313" key="4">
    <source>
        <dbReference type="Proteomes" id="UP000006697"/>
    </source>
</evidence>
<dbReference type="CDD" id="cd00093">
    <property type="entry name" value="HTH_XRE"/>
    <property type="match status" value="1"/>
</dbReference>
<evidence type="ECO:0000259" key="2">
    <source>
        <dbReference type="Pfam" id="PF13464"/>
    </source>
</evidence>
<dbReference type="Pfam" id="PF13413">
    <property type="entry name" value="HTH_25"/>
    <property type="match status" value="1"/>
</dbReference>
<dbReference type="HOGENOM" id="CLU_047530_3_0_4"/>
<organism evidence="3 4">
    <name type="scientific">Herminiimonas arsenicoxydans</name>
    <dbReference type="NCBI Taxonomy" id="204773"/>
    <lineage>
        <taxon>Bacteria</taxon>
        <taxon>Pseudomonadati</taxon>
        <taxon>Pseudomonadota</taxon>
        <taxon>Betaproteobacteria</taxon>
        <taxon>Burkholderiales</taxon>
        <taxon>Oxalobacteraceae</taxon>
        <taxon>Herminiimonas</taxon>
    </lineage>
</organism>
<dbReference type="Proteomes" id="UP000006697">
    <property type="component" value="Chromosome"/>
</dbReference>
<dbReference type="PANTHER" id="PTHR34475:SF1">
    <property type="entry name" value="CYTOSKELETON PROTEIN RODZ"/>
    <property type="match status" value="1"/>
</dbReference>
<dbReference type="InterPro" id="IPR001387">
    <property type="entry name" value="Cro/C1-type_HTH"/>
</dbReference>
<dbReference type="AlphaFoldDB" id="A4G4K1"/>
<name>A4G4K1_HERAR</name>
<dbReference type="InterPro" id="IPR010982">
    <property type="entry name" value="Lambda_DNA-bd_dom_sf"/>
</dbReference>
<dbReference type="SUPFAM" id="SSF47413">
    <property type="entry name" value="lambda repressor-like DNA-binding domains"/>
    <property type="match status" value="1"/>
</dbReference>
<dbReference type="OrthoDB" id="8561330at2"/>
<evidence type="ECO:0000313" key="3">
    <source>
        <dbReference type="EMBL" id="CAL61438.1"/>
    </source>
</evidence>
<reference evidence="3 4" key="1">
    <citation type="journal article" date="2007" name="PLoS Genet.">
        <title>A tale of two oxidation states: bacterial colonization of arsenic-rich environments.</title>
        <authorList>
            <person name="Muller D."/>
            <person name="Medigue C."/>
            <person name="Koechler S."/>
            <person name="Barbe V."/>
            <person name="Barakat M."/>
            <person name="Talla E."/>
            <person name="Bonnefoy V."/>
            <person name="Krin E."/>
            <person name="Arsene-Ploetze F."/>
            <person name="Carapito C."/>
            <person name="Chandler M."/>
            <person name="Cournoyer B."/>
            <person name="Cruveiller S."/>
            <person name="Dossat C."/>
            <person name="Duval S."/>
            <person name="Heymann M."/>
            <person name="Leize E."/>
            <person name="Lieutaud A."/>
            <person name="Lievremont D."/>
            <person name="Makita Y."/>
            <person name="Mangenot S."/>
            <person name="Nitschke W."/>
            <person name="Ortet P."/>
            <person name="Perdrial N."/>
            <person name="Schoepp B."/>
            <person name="Siguier N."/>
            <person name="Simeonova D.D."/>
            <person name="Rouy Z."/>
            <person name="Segurens B."/>
            <person name="Turlin E."/>
            <person name="Vallenet D."/>
            <person name="Van Dorsselaer A."/>
            <person name="Weiss S."/>
            <person name="Weissenbach J."/>
            <person name="Lett M.C."/>
            <person name="Danchin A."/>
            <person name="Bertin P.N."/>
        </authorList>
    </citation>
    <scope>NUCLEOTIDE SEQUENCE [LARGE SCALE GENOMIC DNA]</scope>
    <source>
        <strain evidence="4">ULPAs1</strain>
    </source>
</reference>
<feature type="transmembrane region" description="Helical" evidence="1">
    <location>
        <begin position="136"/>
        <end position="157"/>
    </location>
</feature>
<sequence length="352" mass="35952">MSVNETTNSAATESVAEPVSEIVEPMISAGTQLAALREARGWTTVQIASQLNLANRQIQALEADNYAALPGMVIVRGFIRSYAKVLQTDPAPILAAVIDDTVVPPVLLPERNTLSASFSETRLSPSGSRGLSSKTVMGVLALLVIGVLLFAALRMGWLPGGVSAVSSTAEEKSIPTESAEEAVEVPATQTEAVEATSGANEPVQPAVPEAARPPAVTPAPAVATVKPVTAPHVPAPVLAPTPTPVSVTAPAGLPVAAPQASKVAIPVAAVPVDSKDALAIKVREDSWVEIKRADNSIVLSRLLKAGSAEVVEVSGPVSMVIGNAAGVDVTLRGAPIDVVAGNTSNVARLNLK</sequence>
<dbReference type="PANTHER" id="PTHR34475">
    <property type="match status" value="1"/>
</dbReference>
<dbReference type="Gene3D" id="1.10.260.40">
    <property type="entry name" value="lambda repressor-like DNA-binding domains"/>
    <property type="match status" value="1"/>
</dbReference>